<evidence type="ECO:0000313" key="5">
    <source>
        <dbReference type="EnsemblMetazoa" id="AAEL006011-PA"/>
    </source>
</evidence>
<keyword evidence="2" id="KW-0722">Serine protease inhibitor</keyword>
<evidence type="ECO:0000256" key="1">
    <source>
        <dbReference type="ARBA" id="ARBA00022690"/>
    </source>
</evidence>
<feature type="domain" description="Kazal-like" evidence="4">
    <location>
        <begin position="28"/>
        <end position="81"/>
    </location>
</feature>
<keyword evidence="1" id="KW-0646">Protease inhibitor</keyword>
<dbReference type="Gene3D" id="3.30.60.30">
    <property type="match status" value="2"/>
</dbReference>
<accession>A0A1S4FCI9</accession>
<dbReference type="InterPro" id="IPR002350">
    <property type="entry name" value="Kazal_dom"/>
</dbReference>
<reference evidence="5 6" key="1">
    <citation type="submission" date="2017-06" db="EMBL/GenBank/DDBJ databases">
        <title>Aedes aegypti genome working group (AGWG) sequencing and assembly.</title>
        <authorList>
            <consortium name="Aedes aegypti Genome Working Group (AGWG)"/>
            <person name="Matthews B.J."/>
        </authorList>
    </citation>
    <scope>NUCLEOTIDE SEQUENCE [LARGE SCALE GENOMIC DNA]</scope>
    <source>
        <strain evidence="5 6">LVP_AGWG</strain>
    </source>
</reference>
<sequence>MRSVSVLAMIVAVALVGLLSVETQADIYSEMASCACPLSYQPVCGSDNVTYSNDCVLNCAMATPTGSRIALKKLHEGSCDNTELLSHRVKRDKSRKKSKMRHIGVFVGVLALALVLLVVEARSDAERGVCACPRIYMPVCGSNLKTYNNDCLLRCEINSDLGRANNLRKIADQACDNLTDNVNDFIPQEY</sequence>
<name>A0A1S4FCI9_AEDAE</name>
<dbReference type="PROSITE" id="PS51465">
    <property type="entry name" value="KAZAL_2"/>
    <property type="match status" value="2"/>
</dbReference>
<keyword evidence="3" id="KW-1015">Disulfide bond</keyword>
<dbReference type="InParanoid" id="A0A1S4FCI9"/>
<evidence type="ECO:0000256" key="2">
    <source>
        <dbReference type="ARBA" id="ARBA00022900"/>
    </source>
</evidence>
<dbReference type="Proteomes" id="UP000008820">
    <property type="component" value="Chromosome 2"/>
</dbReference>
<dbReference type="PANTHER" id="PTHR21131">
    <property type="entry name" value="SERINE-TYPE ENDOPEPTIDASE INHIBITOR"/>
    <property type="match status" value="1"/>
</dbReference>
<organism evidence="5 6">
    <name type="scientific">Aedes aegypti</name>
    <name type="common">Yellowfever mosquito</name>
    <name type="synonym">Culex aegypti</name>
    <dbReference type="NCBI Taxonomy" id="7159"/>
    <lineage>
        <taxon>Eukaryota</taxon>
        <taxon>Metazoa</taxon>
        <taxon>Ecdysozoa</taxon>
        <taxon>Arthropoda</taxon>
        <taxon>Hexapoda</taxon>
        <taxon>Insecta</taxon>
        <taxon>Pterygota</taxon>
        <taxon>Neoptera</taxon>
        <taxon>Endopterygota</taxon>
        <taxon>Diptera</taxon>
        <taxon>Nematocera</taxon>
        <taxon>Culicoidea</taxon>
        <taxon>Culicidae</taxon>
        <taxon>Culicinae</taxon>
        <taxon>Aedini</taxon>
        <taxon>Aedes</taxon>
        <taxon>Stegomyia</taxon>
    </lineage>
</organism>
<proteinExistence type="predicted"/>
<evidence type="ECO:0000313" key="6">
    <source>
        <dbReference type="Proteomes" id="UP000008820"/>
    </source>
</evidence>
<evidence type="ECO:0000259" key="4">
    <source>
        <dbReference type="PROSITE" id="PS51465"/>
    </source>
</evidence>
<dbReference type="AlphaFoldDB" id="A0A1S4FCI9"/>
<dbReference type="GO" id="GO:0004867">
    <property type="term" value="F:serine-type endopeptidase inhibitor activity"/>
    <property type="evidence" value="ECO:0007669"/>
    <property type="project" value="UniProtKB-KW"/>
</dbReference>
<gene>
    <name evidence="5" type="primary">5567341</name>
</gene>
<dbReference type="GO" id="GO:0005615">
    <property type="term" value="C:extracellular space"/>
    <property type="evidence" value="ECO:0007669"/>
    <property type="project" value="TreeGrafter"/>
</dbReference>
<dbReference type="OrthoDB" id="88467at2759"/>
<feature type="domain" description="Kazal-like" evidence="4">
    <location>
        <begin position="124"/>
        <end position="177"/>
    </location>
</feature>
<reference evidence="5" key="2">
    <citation type="submission" date="2020-05" db="UniProtKB">
        <authorList>
            <consortium name="EnsemblMetazoa"/>
        </authorList>
    </citation>
    <scope>IDENTIFICATION</scope>
    <source>
        <strain evidence="5">LVP_AGWG</strain>
    </source>
</reference>
<dbReference type="InterPro" id="IPR036058">
    <property type="entry name" value="Kazal_dom_sf"/>
</dbReference>
<dbReference type="PROSITE" id="PS00282">
    <property type="entry name" value="KAZAL_1"/>
    <property type="match status" value="2"/>
</dbReference>
<dbReference type="CDD" id="cd00104">
    <property type="entry name" value="KAZAL_FS"/>
    <property type="match status" value="2"/>
</dbReference>
<evidence type="ECO:0000256" key="3">
    <source>
        <dbReference type="ARBA" id="ARBA00023157"/>
    </source>
</evidence>
<dbReference type="VEuPathDB" id="VectorBase:AAEL006011"/>
<dbReference type="FunFam" id="3.30.60.30:FF:000067">
    <property type="entry name" value="Thrombin inhibitor rhodniin"/>
    <property type="match status" value="1"/>
</dbReference>
<protein>
    <recommendedName>
        <fullName evidence="4">Kazal-like domain-containing protein</fullName>
    </recommendedName>
</protein>
<dbReference type="SMART" id="SM00280">
    <property type="entry name" value="KAZAL"/>
    <property type="match status" value="2"/>
</dbReference>
<keyword evidence="6" id="KW-1185">Reference proteome</keyword>
<dbReference type="InterPro" id="IPR053265">
    <property type="entry name" value="Serpin"/>
</dbReference>
<dbReference type="SUPFAM" id="SSF100895">
    <property type="entry name" value="Kazal-type serine protease inhibitors"/>
    <property type="match status" value="2"/>
</dbReference>
<dbReference type="Pfam" id="PF00050">
    <property type="entry name" value="Kazal_1"/>
    <property type="match status" value="2"/>
</dbReference>
<dbReference type="EnsemblMetazoa" id="AAEL006011-RA">
    <property type="protein sequence ID" value="AAEL006011-PA"/>
    <property type="gene ID" value="AAEL006011"/>
</dbReference>
<dbReference type="PANTHER" id="PTHR21131:SF0">
    <property type="entry name" value="GEO10195P1-RELATED"/>
    <property type="match status" value="1"/>
</dbReference>